<proteinExistence type="predicted"/>
<feature type="chain" id="PRO_5012066215" evidence="1">
    <location>
        <begin position="29"/>
        <end position="171"/>
    </location>
</feature>
<reference evidence="3" key="1">
    <citation type="submission" date="2017-09" db="EMBL/GenBank/DDBJ databases">
        <title>FDA dAtabase for Regulatory Grade micrObial Sequences (FDA-ARGOS): Supporting development and validation of Infectious Disease Dx tests.</title>
        <authorList>
            <person name="Minogue T."/>
            <person name="Wolcott M."/>
            <person name="Wasieloski L."/>
            <person name="Aguilar W."/>
            <person name="Moore D."/>
            <person name="Tallon L."/>
            <person name="Sadzewicz L."/>
            <person name="Ott S."/>
            <person name="Zhao X."/>
            <person name="Nagaraj S."/>
            <person name="Vavikolanu K."/>
            <person name="Aluvathingal J."/>
            <person name="Nadendla S."/>
            <person name="Sichtig H."/>
        </authorList>
    </citation>
    <scope>NUCLEOTIDE SEQUENCE [LARGE SCALE GENOMIC DNA]</scope>
    <source>
        <strain evidence="3">FDAARGOS_390</strain>
    </source>
</reference>
<sequence>MKSTSMRGLAAKWAAGALAAGCASGAFAELGGPPSAPPADDTAAVVRTLSPSRAASTKLANTAQSTAGYTVRETTLGSGTVIHEYLGSNGSVFGVAWQGPTQPDLASLFGSYFSQYSAGVQASHASRGLRAPIAIDSSALVVRSGGHMGAFVGSAWLPALLPAGMTGADIQ</sequence>
<dbReference type="Pfam" id="PF11005">
    <property type="entry name" value="DUF2844"/>
    <property type="match status" value="1"/>
</dbReference>
<keyword evidence="1" id="KW-0732">Signal</keyword>
<accession>A0A2A7S9H4</accession>
<protein>
    <submittedName>
        <fullName evidence="2">DUF2844 domain-containing protein</fullName>
    </submittedName>
</protein>
<evidence type="ECO:0000313" key="3">
    <source>
        <dbReference type="Proteomes" id="UP000220629"/>
    </source>
</evidence>
<dbReference type="EMBL" id="PDDY01000004">
    <property type="protein sequence ID" value="PEH39955.1"/>
    <property type="molecule type" value="Genomic_DNA"/>
</dbReference>
<comment type="caution">
    <text evidence="2">The sequence shown here is derived from an EMBL/GenBank/DDBJ whole genome shotgun (WGS) entry which is preliminary data.</text>
</comment>
<organism evidence="2 3">
    <name type="scientific">Burkholderia gladioli</name>
    <name type="common">Pseudomonas marginata</name>
    <name type="synonym">Phytomonas marginata</name>
    <dbReference type="NCBI Taxonomy" id="28095"/>
    <lineage>
        <taxon>Bacteria</taxon>
        <taxon>Pseudomonadati</taxon>
        <taxon>Pseudomonadota</taxon>
        <taxon>Betaproteobacteria</taxon>
        <taxon>Burkholderiales</taxon>
        <taxon>Burkholderiaceae</taxon>
        <taxon>Burkholderia</taxon>
    </lineage>
</organism>
<dbReference type="InterPro" id="IPR021267">
    <property type="entry name" value="DUF2844"/>
</dbReference>
<feature type="signal peptide" evidence="1">
    <location>
        <begin position="1"/>
        <end position="28"/>
    </location>
</feature>
<gene>
    <name evidence="2" type="ORF">CRM94_37680</name>
</gene>
<dbReference type="Proteomes" id="UP000220629">
    <property type="component" value="Unassembled WGS sequence"/>
</dbReference>
<name>A0A2A7S9H4_BURGA</name>
<evidence type="ECO:0000313" key="2">
    <source>
        <dbReference type="EMBL" id="PEH39955.1"/>
    </source>
</evidence>
<dbReference type="AlphaFoldDB" id="A0A2A7S9H4"/>
<evidence type="ECO:0000256" key="1">
    <source>
        <dbReference type="SAM" id="SignalP"/>
    </source>
</evidence>